<accession>A0ACC7P4H9</accession>
<gene>
    <name evidence="1" type="ORF">ACI1P1_18160</name>
</gene>
<evidence type="ECO:0000313" key="2">
    <source>
        <dbReference type="Proteomes" id="UP001631969"/>
    </source>
</evidence>
<evidence type="ECO:0000313" key="1">
    <source>
        <dbReference type="EMBL" id="MFM9330227.1"/>
    </source>
</evidence>
<dbReference type="EMBL" id="JBJURJ010000012">
    <property type="protein sequence ID" value="MFM9330227.1"/>
    <property type="molecule type" value="Genomic_DNA"/>
</dbReference>
<dbReference type="Proteomes" id="UP001631969">
    <property type="component" value="Unassembled WGS sequence"/>
</dbReference>
<name>A0ACC7P4H9_9BACL</name>
<reference evidence="1" key="1">
    <citation type="submission" date="2024-12" db="EMBL/GenBank/DDBJ databases">
        <authorList>
            <person name="Wu N."/>
        </authorList>
    </citation>
    <scope>NUCLEOTIDE SEQUENCE</scope>
    <source>
        <strain evidence="1">P15</strain>
    </source>
</reference>
<proteinExistence type="predicted"/>
<organism evidence="1 2">
    <name type="scientific">Paenibacillus mesotrionivorans</name>
    <dbReference type="NCBI Taxonomy" id="3160968"/>
    <lineage>
        <taxon>Bacteria</taxon>
        <taxon>Bacillati</taxon>
        <taxon>Bacillota</taxon>
        <taxon>Bacilli</taxon>
        <taxon>Bacillales</taxon>
        <taxon>Paenibacillaceae</taxon>
        <taxon>Paenibacillus</taxon>
    </lineage>
</organism>
<comment type="caution">
    <text evidence="1">The sequence shown here is derived from an EMBL/GenBank/DDBJ whole genome shotgun (WGS) entry which is preliminary data.</text>
</comment>
<sequence length="298" mass="34051">MNQRHSETIRKATKYITAHLERKLSLQEVAEAVSFSPYYFHRLFIRHTGESLHAYVKRLRLEEAARQLIEYRDATAMEIAARTGFSGPPAFSRAFRAQYGMPPSEYRRKAGYQTCGKGQYDAACRTEENSFRITLHNLPRFHVAYKRVKGVRGGTPDAKVAEAFADVSAWWANLSRGKPCGPYILASVEENWSLPQPERTYDVCVVIPPFNCTGPVEYPVKELEGGLFAVCRIEKKGEVPLVFAEAIREATWASEFMYDHWIPENGYLLDNRPGLHLFYTEPEKLEVVMECCLPVIFV</sequence>
<keyword evidence="2" id="KW-1185">Reference proteome</keyword>
<protein>
    <submittedName>
        <fullName evidence="1">Helix-turn-helix domain-containing protein</fullName>
    </submittedName>
</protein>